<keyword evidence="3" id="KW-1185">Reference proteome</keyword>
<feature type="region of interest" description="Disordered" evidence="1">
    <location>
        <begin position="259"/>
        <end position="282"/>
    </location>
</feature>
<protein>
    <submittedName>
        <fullName evidence="2">Uncharacterized protein</fullName>
    </submittedName>
</protein>
<evidence type="ECO:0000256" key="1">
    <source>
        <dbReference type="SAM" id="MobiDB-lite"/>
    </source>
</evidence>
<evidence type="ECO:0000313" key="3">
    <source>
        <dbReference type="Proteomes" id="UP000315783"/>
    </source>
</evidence>
<feature type="region of interest" description="Disordered" evidence="1">
    <location>
        <begin position="640"/>
        <end position="672"/>
    </location>
</feature>
<organism evidence="2 3">
    <name type="scientific">Cordyceps javanica</name>
    <dbReference type="NCBI Taxonomy" id="43265"/>
    <lineage>
        <taxon>Eukaryota</taxon>
        <taxon>Fungi</taxon>
        <taxon>Dikarya</taxon>
        <taxon>Ascomycota</taxon>
        <taxon>Pezizomycotina</taxon>
        <taxon>Sordariomycetes</taxon>
        <taxon>Hypocreomycetidae</taxon>
        <taxon>Hypocreales</taxon>
        <taxon>Cordycipitaceae</taxon>
        <taxon>Cordyceps</taxon>
    </lineage>
</organism>
<proteinExistence type="predicted"/>
<feature type="compositionally biased region" description="Basic and acidic residues" evidence="1">
    <location>
        <begin position="792"/>
        <end position="808"/>
    </location>
</feature>
<sequence>MFRRNNSRLEHRASLRRSKSTGSVATNHTHGLASLEPHTAYRDAHIAARVSFARAREESAKSNSTGIASSSSGYGLTRSDSFMNGPDVLCYNGDTSEAVMDKANVNLRRQRSVRFTGPTAIKKRDIAIRANGSWTDHFEVPERTHSSALGGHLPRTSPLTARTYEDFWLDRSLDTDSKNEETVCESETSFCPVQRQKLRKSRSMLTSSFMSSSECHSESAATTESGWDSRHRTKRADMGMAKNSLRSPKSMSFLRFNSAQGPSMRRQQDNTISSSPSRLSLRGSMRLKNRPSMFLRSKNKRNASLTEFKTSLRNSSNNSMPISTTVSSTASSLSKGSGLRNAARKVSNSVKSKFRGMFGRSKKQGENETSNSTETISVHRSKLSLQEEASVSRVKSYVPSLRSVASEHCLQPHQGNFEVIEDGTQQTDGERSRVTSWTNSSTHTVVSSALDAEWEPQRLSVIDEGGHAVSTRERWRSSEDEERAYSALVQRLDDMQRQQNLETSLREGGTTGAFDSSIAQSTMGIDSVINAGSSTERIQSESEHKQNAPDTPHEYDAETVRLSSASNSGFASPAGHLFRTRSPYRKALRKSMRVQERSSSIKPVNLRYLSSLSALSLPTRRSSPAGSERDIHLSSAESIYSDLSDGPEREESAAQPYDLRDFDNITPSSPQAQEGAITFTDDLERTHQRHVSTASSVEWKTWLSAKVSKLEGCGPSSKSLGEEHTWNPWSIMGHVREDAEIGSNSNPSDTSDVDNGSIRDSHDGVLEIPAAPPTQSIVIEEGVTHQSHPLLMHDENAPPEYKNNKSCEIHNSTKPSIRSVSSLPNVRPSEGYEATCRKSTTPQKQRSSPTALTESPSRAKKAYLNSGAASSLRSSPGLSSAVRRQFGTVATGSPRRGSIRCEDDVAASKAVRETTSVDDFQFGRGLDAQVMGSKRMVELFLNSRKTTRVPDAGTSDWSAAFV</sequence>
<feature type="compositionally biased region" description="Polar residues" evidence="1">
    <location>
        <begin position="20"/>
        <end position="29"/>
    </location>
</feature>
<feature type="compositionally biased region" description="Low complexity" evidence="1">
    <location>
        <begin position="61"/>
        <end position="73"/>
    </location>
</feature>
<feature type="region of interest" description="Disordered" evidence="1">
    <location>
        <begin position="310"/>
        <end position="380"/>
    </location>
</feature>
<feature type="compositionally biased region" description="Polar residues" evidence="1">
    <location>
        <begin position="837"/>
        <end position="856"/>
    </location>
</feature>
<feature type="compositionally biased region" description="Low complexity" evidence="1">
    <location>
        <begin position="323"/>
        <end position="337"/>
    </location>
</feature>
<evidence type="ECO:0000313" key="2">
    <source>
        <dbReference type="EMBL" id="TQW00221.1"/>
    </source>
</evidence>
<feature type="region of interest" description="Disordered" evidence="1">
    <location>
        <begin position="792"/>
        <end position="859"/>
    </location>
</feature>
<feature type="region of interest" description="Disordered" evidence="1">
    <location>
        <begin position="534"/>
        <end position="555"/>
    </location>
</feature>
<dbReference type="STRING" id="43265.A0A545VET2"/>
<feature type="region of interest" description="Disordered" evidence="1">
    <location>
        <begin position="1"/>
        <end position="37"/>
    </location>
</feature>
<dbReference type="Proteomes" id="UP000315783">
    <property type="component" value="Unassembled WGS sequence"/>
</dbReference>
<feature type="compositionally biased region" description="Basic and acidic residues" evidence="1">
    <location>
        <begin position="538"/>
        <end position="555"/>
    </location>
</feature>
<feature type="compositionally biased region" description="Basic and acidic residues" evidence="1">
    <location>
        <begin position="646"/>
        <end position="663"/>
    </location>
</feature>
<feature type="compositionally biased region" description="Polar residues" evidence="1">
    <location>
        <begin position="310"/>
        <end position="322"/>
    </location>
</feature>
<name>A0A545VET2_9HYPO</name>
<dbReference type="AlphaFoldDB" id="A0A545VET2"/>
<feature type="region of interest" description="Disordered" evidence="1">
    <location>
        <begin position="57"/>
        <end position="76"/>
    </location>
</feature>
<feature type="compositionally biased region" description="Polar residues" evidence="1">
    <location>
        <begin position="367"/>
        <end position="380"/>
    </location>
</feature>
<dbReference type="EMBL" id="SPUK01000001">
    <property type="protein sequence ID" value="TQW00221.1"/>
    <property type="molecule type" value="Genomic_DNA"/>
</dbReference>
<feature type="compositionally biased region" description="Low complexity" evidence="1">
    <location>
        <begin position="273"/>
        <end position="282"/>
    </location>
</feature>
<feature type="compositionally biased region" description="Polar residues" evidence="1">
    <location>
        <begin position="809"/>
        <end position="824"/>
    </location>
</feature>
<comment type="caution">
    <text evidence="2">The sequence shown here is derived from an EMBL/GenBank/DDBJ whole genome shotgun (WGS) entry which is preliminary data.</text>
</comment>
<reference evidence="2 3" key="1">
    <citation type="journal article" date="2019" name="Appl. Microbiol. Biotechnol.">
        <title>Genome sequence of Isaria javanica and comparative genome analysis insights into family S53 peptidase evolution in fungal entomopathogens.</title>
        <authorList>
            <person name="Lin R."/>
            <person name="Zhang X."/>
            <person name="Xin B."/>
            <person name="Zou M."/>
            <person name="Gao Y."/>
            <person name="Qin F."/>
            <person name="Hu Q."/>
            <person name="Xie B."/>
            <person name="Cheng X."/>
        </authorList>
    </citation>
    <scope>NUCLEOTIDE SEQUENCE [LARGE SCALE GENOMIC DNA]</scope>
    <source>
        <strain evidence="2 3">IJ1G</strain>
    </source>
</reference>
<accession>A0A545VET2</accession>
<gene>
    <name evidence="2" type="ORF">IF1G_00152</name>
</gene>